<protein>
    <submittedName>
        <fullName evidence="1">Uncharacterized protein</fullName>
    </submittedName>
</protein>
<comment type="caution">
    <text evidence="1">The sequence shown here is derived from an EMBL/GenBank/DDBJ whole genome shotgun (WGS) entry which is preliminary data.</text>
</comment>
<organism evidence="1 2">
    <name type="scientific">Symbiodinium pilosum</name>
    <name type="common">Dinoflagellate</name>
    <dbReference type="NCBI Taxonomy" id="2952"/>
    <lineage>
        <taxon>Eukaryota</taxon>
        <taxon>Sar</taxon>
        <taxon>Alveolata</taxon>
        <taxon>Dinophyceae</taxon>
        <taxon>Suessiales</taxon>
        <taxon>Symbiodiniaceae</taxon>
        <taxon>Symbiodinium</taxon>
    </lineage>
</organism>
<reference evidence="1" key="1">
    <citation type="submission" date="2021-02" db="EMBL/GenBank/DDBJ databases">
        <authorList>
            <person name="Dougan E. K."/>
            <person name="Rhodes N."/>
            <person name="Thang M."/>
            <person name="Chan C."/>
        </authorList>
    </citation>
    <scope>NUCLEOTIDE SEQUENCE</scope>
</reference>
<evidence type="ECO:0000313" key="2">
    <source>
        <dbReference type="Proteomes" id="UP000649617"/>
    </source>
</evidence>
<evidence type="ECO:0000313" key="1">
    <source>
        <dbReference type="EMBL" id="CAE7509756.1"/>
    </source>
</evidence>
<proteinExistence type="predicted"/>
<sequence>VWTLDGERRAFLKTDGPLVQVDVARVTWVSVEALDHFVLCALDSKSVITLWDSKAGFSPIFRFYSGCEDPFDLVLTQDFMVIIQDNLPNNRLDLFFWKLWLHPDFEVDGTDNQCSEGLERRRREGRHQREASLESLPAGARFAPQGGALSAVASSI</sequence>
<name>A0A812T7Q9_SYMPI</name>
<dbReference type="OrthoDB" id="431062at2759"/>
<accession>A0A812T7Q9</accession>
<dbReference type="Proteomes" id="UP000649617">
    <property type="component" value="Unassembled WGS sequence"/>
</dbReference>
<feature type="non-terminal residue" evidence="1">
    <location>
        <position position="1"/>
    </location>
</feature>
<keyword evidence="2" id="KW-1185">Reference proteome</keyword>
<gene>
    <name evidence="1" type="ORF">SPIL2461_LOCUS13241</name>
</gene>
<dbReference type="AlphaFoldDB" id="A0A812T7Q9"/>
<dbReference type="EMBL" id="CAJNIZ010028668">
    <property type="protein sequence ID" value="CAE7509756.1"/>
    <property type="molecule type" value="Genomic_DNA"/>
</dbReference>